<dbReference type="InterPro" id="IPR023765">
    <property type="entry name" value="SBP_5_CS"/>
</dbReference>
<evidence type="ECO:0000313" key="9">
    <source>
        <dbReference type="Proteomes" id="UP000680670"/>
    </source>
</evidence>
<dbReference type="GO" id="GO:1904680">
    <property type="term" value="F:peptide transmembrane transporter activity"/>
    <property type="evidence" value="ECO:0007669"/>
    <property type="project" value="TreeGrafter"/>
</dbReference>
<dbReference type="PROSITE" id="PS51257">
    <property type="entry name" value="PROKAR_LIPOPROTEIN"/>
    <property type="match status" value="1"/>
</dbReference>
<sequence>MKKTWKVLFLLAAAFSLVMAGCGNSSSDKDKKKKETASEMRVALTGQPPTIDPMMTPGASTKQVARHIFEQLLTLNSNFEPVPMLADSVDKSDDGKTYTFNLRKGIKFHNGEEMTADDVVASMNRWIEQSSVAKATFGDSQFEKVDDYTVELKLDEPTLDTLEVIASPKQFSAIMPKEVIEKAGKDGAKEYIGTGPFKFSEWSQDQFIHLTKFEDYSSLDTEADGLSGKKEALVDDLYFDIVTDPATRLAGLQTGQYDVSLSVSNDNYEQVLGDESLNTYKDLYGNITLVYNKEKGPFTDFKLREAVNTAINSEEVMLAVFGHSDLYEIDAGYMNKAQTNWYNDSGKDVYNQGDTAKAKEMLKKAGYNGEEVRLMVTRDYDYQYNAAVVLQDQLKAIGINVKLEVYDWGTLLERENDPNNWDLLVIGFSTVTTPSQVLYLTNNQHGFTNDKKIAELLDSIKTSNDQEKAKALFKELQDYGWHKYLPVSNIGFHYDFITTLDKVDGFTVFDGPVLWNTSVSK</sequence>
<comment type="similarity">
    <text evidence="2">Belongs to the bacterial solute-binding protein 5 family.</text>
</comment>
<evidence type="ECO:0000256" key="3">
    <source>
        <dbReference type="ARBA" id="ARBA00022729"/>
    </source>
</evidence>
<proteinExistence type="inferred from homology"/>
<dbReference type="InterPro" id="IPR000914">
    <property type="entry name" value="SBP_5_dom"/>
</dbReference>
<dbReference type="Gene3D" id="3.10.105.10">
    <property type="entry name" value="Dipeptide-binding Protein, Domain 3"/>
    <property type="match status" value="1"/>
</dbReference>
<comment type="caution">
    <text evidence="7">The sequence shown here is derived from an EMBL/GenBank/DDBJ whole genome shotgun (WGS) entry which is preliminary data.</text>
</comment>
<dbReference type="Proteomes" id="UP000287296">
    <property type="component" value="Unassembled WGS sequence"/>
</dbReference>
<name>A0A429X5W4_SIMTE</name>
<dbReference type="GO" id="GO:0015833">
    <property type="term" value="P:peptide transport"/>
    <property type="evidence" value="ECO:0007669"/>
    <property type="project" value="TreeGrafter"/>
</dbReference>
<evidence type="ECO:0000256" key="4">
    <source>
        <dbReference type="SAM" id="SignalP"/>
    </source>
</evidence>
<dbReference type="RefSeq" id="WP_120117033.1">
    <property type="nucleotide sequence ID" value="NZ_BORJ01000002.1"/>
</dbReference>
<dbReference type="EMBL" id="QYTW02000016">
    <property type="protein sequence ID" value="RST58807.1"/>
    <property type="molecule type" value="Genomic_DNA"/>
</dbReference>
<organism evidence="7 8">
    <name type="scientific">Siminovitchia terrae</name>
    <name type="common">Bacillus terrae</name>
    <dbReference type="NCBI Taxonomy" id="1914933"/>
    <lineage>
        <taxon>Bacteria</taxon>
        <taxon>Bacillati</taxon>
        <taxon>Bacillota</taxon>
        <taxon>Bacilli</taxon>
        <taxon>Bacillales</taxon>
        <taxon>Bacillaceae</taxon>
        <taxon>Siminovitchia</taxon>
    </lineage>
</organism>
<dbReference type="InterPro" id="IPR030678">
    <property type="entry name" value="Peptide/Ni-bd"/>
</dbReference>
<evidence type="ECO:0000313" key="6">
    <source>
        <dbReference type="EMBL" id="GIN95397.1"/>
    </source>
</evidence>
<dbReference type="PROSITE" id="PS01040">
    <property type="entry name" value="SBP_BACTERIAL_5"/>
    <property type="match status" value="1"/>
</dbReference>
<dbReference type="GO" id="GO:0042597">
    <property type="term" value="C:periplasmic space"/>
    <property type="evidence" value="ECO:0007669"/>
    <property type="project" value="UniProtKB-ARBA"/>
</dbReference>
<feature type="domain" description="Solute-binding protein family 5" evidence="5">
    <location>
        <begin position="80"/>
        <end position="439"/>
    </location>
</feature>
<accession>A0A429X5W4</accession>
<dbReference type="Gene3D" id="3.40.190.10">
    <property type="entry name" value="Periplasmic binding protein-like II"/>
    <property type="match status" value="1"/>
</dbReference>
<dbReference type="PANTHER" id="PTHR30290">
    <property type="entry name" value="PERIPLASMIC BINDING COMPONENT OF ABC TRANSPORTER"/>
    <property type="match status" value="1"/>
</dbReference>
<keyword evidence="9" id="KW-1185">Reference proteome</keyword>
<evidence type="ECO:0000313" key="7">
    <source>
        <dbReference type="EMBL" id="RST58807.1"/>
    </source>
</evidence>
<dbReference type="PIRSF" id="PIRSF002741">
    <property type="entry name" value="MppA"/>
    <property type="match status" value="1"/>
</dbReference>
<dbReference type="SUPFAM" id="SSF53850">
    <property type="entry name" value="Periplasmic binding protein-like II"/>
    <property type="match status" value="1"/>
</dbReference>
<protein>
    <submittedName>
        <fullName evidence="6 7">ABC transporter substrate-binding protein</fullName>
    </submittedName>
</protein>
<evidence type="ECO:0000256" key="1">
    <source>
        <dbReference type="ARBA" id="ARBA00004193"/>
    </source>
</evidence>
<evidence type="ECO:0000256" key="2">
    <source>
        <dbReference type="ARBA" id="ARBA00005695"/>
    </source>
</evidence>
<dbReference type="Gene3D" id="3.90.76.10">
    <property type="entry name" value="Dipeptide-binding Protein, Domain 1"/>
    <property type="match status" value="1"/>
</dbReference>
<dbReference type="Pfam" id="PF00496">
    <property type="entry name" value="SBP_bac_5"/>
    <property type="match status" value="1"/>
</dbReference>
<feature type="signal peptide" evidence="4">
    <location>
        <begin position="1"/>
        <end position="20"/>
    </location>
</feature>
<feature type="chain" id="PRO_5038796046" evidence="4">
    <location>
        <begin position="21"/>
        <end position="521"/>
    </location>
</feature>
<dbReference type="Proteomes" id="UP000680670">
    <property type="component" value="Unassembled WGS sequence"/>
</dbReference>
<dbReference type="InterPro" id="IPR039424">
    <property type="entry name" value="SBP_5"/>
</dbReference>
<evidence type="ECO:0000313" key="8">
    <source>
        <dbReference type="Proteomes" id="UP000287296"/>
    </source>
</evidence>
<dbReference type="CDD" id="cd08502">
    <property type="entry name" value="PBP2_NikA_DppA_OppA_like_16"/>
    <property type="match status" value="1"/>
</dbReference>
<dbReference type="PANTHER" id="PTHR30290:SF38">
    <property type="entry name" value="D,D-DIPEPTIDE-BINDING PERIPLASMIC PROTEIN DDPA-RELATED"/>
    <property type="match status" value="1"/>
</dbReference>
<comment type="subcellular location">
    <subcellularLocation>
        <location evidence="1">Cell membrane</location>
        <topology evidence="1">Lipid-anchor</topology>
    </subcellularLocation>
</comment>
<reference evidence="6 9" key="2">
    <citation type="submission" date="2021-03" db="EMBL/GenBank/DDBJ databases">
        <title>Antimicrobial resistance genes in bacteria isolated from Japanese honey, and their potential for conferring macrolide and lincosamide resistance in the American foulbrood pathogen Paenibacillus larvae.</title>
        <authorList>
            <person name="Okamoto M."/>
            <person name="Kumagai M."/>
            <person name="Kanamori H."/>
            <person name="Takamatsu D."/>
        </authorList>
    </citation>
    <scope>NUCLEOTIDE SEQUENCE [LARGE SCALE GENOMIC DNA]</scope>
    <source>
        <strain evidence="6 9">J6TS1</strain>
    </source>
</reference>
<gene>
    <name evidence="7" type="ORF">D5F11_015345</name>
    <name evidence="6" type="ORF">J6TS1_12670</name>
</gene>
<dbReference type="EMBL" id="BORJ01000002">
    <property type="protein sequence ID" value="GIN95397.1"/>
    <property type="molecule type" value="Genomic_DNA"/>
</dbReference>
<reference evidence="7 8" key="1">
    <citation type="submission" date="2018-12" db="EMBL/GenBank/DDBJ databases">
        <authorList>
            <person name="Sun L."/>
            <person name="Chen Z."/>
        </authorList>
    </citation>
    <scope>NUCLEOTIDE SEQUENCE [LARGE SCALE GENOMIC DNA]</scope>
    <source>
        <strain evidence="7 8">LMG 29736</strain>
    </source>
</reference>
<dbReference type="GO" id="GO:0043190">
    <property type="term" value="C:ATP-binding cassette (ABC) transporter complex"/>
    <property type="evidence" value="ECO:0007669"/>
    <property type="project" value="InterPro"/>
</dbReference>
<evidence type="ECO:0000259" key="5">
    <source>
        <dbReference type="Pfam" id="PF00496"/>
    </source>
</evidence>
<dbReference type="AlphaFoldDB" id="A0A429X5W4"/>
<keyword evidence="3 4" id="KW-0732">Signal</keyword>
<dbReference type="OrthoDB" id="9796817at2"/>